<dbReference type="RefSeq" id="WP_138661278.1">
    <property type="nucleotide sequence ID" value="NZ_VANS01000001.1"/>
</dbReference>
<evidence type="ECO:0000313" key="3">
    <source>
        <dbReference type="Proteomes" id="UP000309550"/>
    </source>
</evidence>
<protein>
    <recommendedName>
        <fullName evidence="4">DUF2244 domain-containing protein</fullName>
    </recommendedName>
</protein>
<name>A0A5S3PL00_9RHOB</name>
<accession>A0A5S3PL00</accession>
<comment type="caution">
    <text evidence="2">The sequence shown here is derived from an EMBL/GenBank/DDBJ whole genome shotgun (WGS) entry which is preliminary data.</text>
</comment>
<organism evidence="2 3">
    <name type="scientific">Sulfitobacter sabulilitoris</name>
    <dbReference type="NCBI Taxonomy" id="2562655"/>
    <lineage>
        <taxon>Bacteria</taxon>
        <taxon>Pseudomonadati</taxon>
        <taxon>Pseudomonadota</taxon>
        <taxon>Alphaproteobacteria</taxon>
        <taxon>Rhodobacterales</taxon>
        <taxon>Roseobacteraceae</taxon>
        <taxon>Sulfitobacter</taxon>
    </lineage>
</organism>
<evidence type="ECO:0000313" key="2">
    <source>
        <dbReference type="EMBL" id="TMM55108.1"/>
    </source>
</evidence>
<evidence type="ECO:0000256" key="1">
    <source>
        <dbReference type="SAM" id="Phobius"/>
    </source>
</evidence>
<reference evidence="2 3" key="1">
    <citation type="submission" date="2019-05" db="EMBL/GenBank/DDBJ databases">
        <title>Sulfitobacter sabulilitoris sp. nov., isolated from a marine sand.</title>
        <authorList>
            <person name="Yoon J.-H."/>
        </authorList>
    </citation>
    <scope>NUCLEOTIDE SEQUENCE [LARGE SCALE GENOMIC DNA]</scope>
    <source>
        <strain evidence="2 3">HSMS-29</strain>
    </source>
</reference>
<feature type="transmembrane region" description="Helical" evidence="1">
    <location>
        <begin position="45"/>
        <end position="62"/>
    </location>
</feature>
<gene>
    <name evidence="2" type="ORF">FDT80_05945</name>
</gene>
<keyword evidence="1" id="KW-1133">Transmembrane helix</keyword>
<sequence length="161" mass="17476">MKIDSDSEVLATVGASMGRRLLGITSLAVLGGMVIYVALATPPDLGWQVFLLALGGAAIWMADAMRRGTAHVIELTETELRDSSGEILARVADIESMDRGFFAFKPSNGFLLKTRSPGTRVWRPGLWWRMGRRIGVGGMTPGSQTKFMSEVLAAMMAQRDD</sequence>
<dbReference type="EMBL" id="VANS01000001">
    <property type="protein sequence ID" value="TMM55108.1"/>
    <property type="molecule type" value="Genomic_DNA"/>
</dbReference>
<evidence type="ECO:0008006" key="4">
    <source>
        <dbReference type="Google" id="ProtNLM"/>
    </source>
</evidence>
<dbReference type="OrthoDB" id="7862519at2"/>
<proteinExistence type="predicted"/>
<dbReference type="Proteomes" id="UP000309550">
    <property type="component" value="Unassembled WGS sequence"/>
</dbReference>
<keyword evidence="3" id="KW-1185">Reference proteome</keyword>
<keyword evidence="1" id="KW-0812">Transmembrane</keyword>
<dbReference type="AlphaFoldDB" id="A0A5S3PL00"/>
<feature type="transmembrane region" description="Helical" evidence="1">
    <location>
        <begin position="21"/>
        <end position="39"/>
    </location>
</feature>
<keyword evidence="1" id="KW-0472">Membrane</keyword>